<evidence type="ECO:0000256" key="2">
    <source>
        <dbReference type="SAM" id="MobiDB-lite"/>
    </source>
</evidence>
<proteinExistence type="inferred from homology"/>
<comment type="similarity">
    <text evidence="1">Belongs to the Rv1128c/1148c/1588c/1702c/1945/3466 family.</text>
</comment>
<evidence type="ECO:0000313" key="4">
    <source>
        <dbReference type="EMBL" id="MDR7348034.1"/>
    </source>
</evidence>
<feature type="compositionally biased region" description="Polar residues" evidence="2">
    <location>
        <begin position="408"/>
        <end position="417"/>
    </location>
</feature>
<organism evidence="4 5">
    <name type="scientific">Enteractinococcus fodinae</name>
    <dbReference type="NCBI Taxonomy" id="684663"/>
    <lineage>
        <taxon>Bacteria</taxon>
        <taxon>Bacillati</taxon>
        <taxon>Actinomycetota</taxon>
        <taxon>Actinomycetes</taxon>
        <taxon>Micrococcales</taxon>
        <taxon>Micrococcaceae</taxon>
    </lineage>
</organism>
<gene>
    <name evidence="4" type="ORF">J2S62_002291</name>
</gene>
<sequence>MTHLAAVAELDPVITQIAEFRDAVAAWDGVTTQAEAIGRVRELERLKAACAAAQARATATLEQLRHNEEAVRGVEKDKWGKGLGAEVGLARGESPARGSRRLNLAHALCKDLSRTLNALTVGKISEEHAHVVAQETSWLSAAHRKQVDALIADRLGTLGPRQLAGAVRAHAQQLDQIGAVKHLAKASSERRVSVRPAPDNMAYLTALVEMPQAVAMYAGLRRDAATMVGTGETADPADPTGQPRTRDQIMADMLVQRVTGQTTAPAVPAEIQVVMTEATLFGRDETPAWLTGHGPIPAPNAKHWLTNPDLQVFLRRVFTRPDSHQLVALESRARAFPEGLRRMIMLRDDVCRTPWCDAPIQHADHTEPVHEGGETTYENASGLCANCNQIKENNRWRHTAQQDGLEVTTPTGHSYFTATPPVVNGKPPGSHPPPEDDR</sequence>
<name>A0ABU2B4X5_9MICC</name>
<dbReference type="Gene3D" id="1.10.30.50">
    <property type="match status" value="1"/>
</dbReference>
<dbReference type="Pfam" id="PF01844">
    <property type="entry name" value="HNH"/>
    <property type="match status" value="1"/>
</dbReference>
<accession>A0ABU2B4X5</accession>
<feature type="domain" description="HNH nuclease" evidence="3">
    <location>
        <begin position="339"/>
        <end position="389"/>
    </location>
</feature>
<dbReference type="SMART" id="SM00507">
    <property type="entry name" value="HNHc"/>
    <property type="match status" value="1"/>
</dbReference>
<dbReference type="InterPro" id="IPR003615">
    <property type="entry name" value="HNH_nuc"/>
</dbReference>
<feature type="region of interest" description="Disordered" evidence="2">
    <location>
        <begin position="407"/>
        <end position="438"/>
    </location>
</feature>
<evidence type="ECO:0000256" key="1">
    <source>
        <dbReference type="ARBA" id="ARBA00023450"/>
    </source>
</evidence>
<dbReference type="Pfam" id="PF02720">
    <property type="entry name" value="DUF222"/>
    <property type="match status" value="1"/>
</dbReference>
<dbReference type="Proteomes" id="UP001183794">
    <property type="component" value="Unassembled WGS sequence"/>
</dbReference>
<dbReference type="RefSeq" id="WP_310174832.1">
    <property type="nucleotide sequence ID" value="NZ_BAABHE010000002.1"/>
</dbReference>
<evidence type="ECO:0000313" key="5">
    <source>
        <dbReference type="Proteomes" id="UP001183794"/>
    </source>
</evidence>
<dbReference type="EMBL" id="JAVDYJ010000001">
    <property type="protein sequence ID" value="MDR7348034.1"/>
    <property type="molecule type" value="Genomic_DNA"/>
</dbReference>
<dbReference type="InterPro" id="IPR003870">
    <property type="entry name" value="DUF222"/>
</dbReference>
<comment type="caution">
    <text evidence="4">The sequence shown here is derived from an EMBL/GenBank/DDBJ whole genome shotgun (WGS) entry which is preliminary data.</text>
</comment>
<dbReference type="InterPro" id="IPR002711">
    <property type="entry name" value="HNH"/>
</dbReference>
<protein>
    <recommendedName>
        <fullName evidence="3">HNH nuclease domain-containing protein</fullName>
    </recommendedName>
</protein>
<reference evidence="4 5" key="1">
    <citation type="submission" date="2023-07" db="EMBL/GenBank/DDBJ databases">
        <title>Sequencing the genomes of 1000 actinobacteria strains.</title>
        <authorList>
            <person name="Klenk H.-P."/>
        </authorList>
    </citation>
    <scope>NUCLEOTIDE SEQUENCE [LARGE SCALE GENOMIC DNA]</scope>
    <source>
        <strain evidence="4 5">DSM 22966</strain>
    </source>
</reference>
<keyword evidence="5" id="KW-1185">Reference proteome</keyword>
<evidence type="ECO:0000259" key="3">
    <source>
        <dbReference type="SMART" id="SM00507"/>
    </source>
</evidence>